<protein>
    <submittedName>
        <fullName evidence="7">ABC transporter ATP-binding protein</fullName>
    </submittedName>
</protein>
<dbReference type="RefSeq" id="WP_163741537.1">
    <property type="nucleotide sequence ID" value="NZ_JAAGOA010000016.1"/>
</dbReference>
<dbReference type="CDD" id="cd03257">
    <property type="entry name" value="ABC_NikE_OppD_transporters"/>
    <property type="match status" value="1"/>
</dbReference>
<dbReference type="EMBL" id="JAAGOA010000016">
    <property type="protein sequence ID" value="NEE02723.1"/>
    <property type="molecule type" value="Genomic_DNA"/>
</dbReference>
<evidence type="ECO:0000313" key="7">
    <source>
        <dbReference type="EMBL" id="NEE02723.1"/>
    </source>
</evidence>
<feature type="domain" description="ABC transporter" evidence="6">
    <location>
        <begin position="288"/>
        <end position="527"/>
    </location>
</feature>
<dbReference type="SMART" id="SM00382">
    <property type="entry name" value="AAA"/>
    <property type="match status" value="2"/>
</dbReference>
<organism evidence="7 8">
    <name type="scientific">Phytoactinopolyspora halotolerans</name>
    <dbReference type="NCBI Taxonomy" id="1981512"/>
    <lineage>
        <taxon>Bacteria</taxon>
        <taxon>Bacillati</taxon>
        <taxon>Actinomycetota</taxon>
        <taxon>Actinomycetes</taxon>
        <taxon>Jiangellales</taxon>
        <taxon>Jiangellaceae</taxon>
        <taxon>Phytoactinopolyspora</taxon>
    </lineage>
</organism>
<dbReference type="InterPro" id="IPR003439">
    <property type="entry name" value="ABC_transporter-like_ATP-bd"/>
</dbReference>
<dbReference type="InterPro" id="IPR013563">
    <property type="entry name" value="Oligopep_ABC_C"/>
</dbReference>
<feature type="region of interest" description="Disordered" evidence="5">
    <location>
        <begin position="538"/>
        <end position="560"/>
    </location>
</feature>
<keyword evidence="3" id="KW-0547">Nucleotide-binding</keyword>
<accession>A0A6L9SCC2</accession>
<dbReference type="GO" id="GO:0016887">
    <property type="term" value="F:ATP hydrolysis activity"/>
    <property type="evidence" value="ECO:0007669"/>
    <property type="project" value="InterPro"/>
</dbReference>
<dbReference type="InterPro" id="IPR017871">
    <property type="entry name" value="ABC_transporter-like_CS"/>
</dbReference>
<dbReference type="Pfam" id="PF00005">
    <property type="entry name" value="ABC_tran"/>
    <property type="match status" value="2"/>
</dbReference>
<dbReference type="SUPFAM" id="SSF52540">
    <property type="entry name" value="P-loop containing nucleoside triphosphate hydrolases"/>
    <property type="match status" value="2"/>
</dbReference>
<dbReference type="PROSITE" id="PS00211">
    <property type="entry name" value="ABC_TRANSPORTER_1"/>
    <property type="match status" value="2"/>
</dbReference>
<dbReference type="GO" id="GO:0005524">
    <property type="term" value="F:ATP binding"/>
    <property type="evidence" value="ECO:0007669"/>
    <property type="project" value="UniProtKB-KW"/>
</dbReference>
<feature type="domain" description="ABC transporter" evidence="6">
    <location>
        <begin position="5"/>
        <end position="244"/>
    </location>
</feature>
<dbReference type="InterPro" id="IPR050319">
    <property type="entry name" value="ABC_transp_ATP-bind"/>
</dbReference>
<dbReference type="InterPro" id="IPR027417">
    <property type="entry name" value="P-loop_NTPase"/>
</dbReference>
<proteinExistence type="inferred from homology"/>
<feature type="compositionally biased region" description="Low complexity" evidence="5">
    <location>
        <begin position="255"/>
        <end position="270"/>
    </location>
</feature>
<evidence type="ECO:0000256" key="2">
    <source>
        <dbReference type="ARBA" id="ARBA00022448"/>
    </source>
</evidence>
<dbReference type="Proteomes" id="UP000475214">
    <property type="component" value="Unassembled WGS sequence"/>
</dbReference>
<evidence type="ECO:0000313" key="8">
    <source>
        <dbReference type="Proteomes" id="UP000475214"/>
    </source>
</evidence>
<name>A0A6L9SCC2_9ACTN</name>
<comment type="caution">
    <text evidence="7">The sequence shown here is derived from an EMBL/GenBank/DDBJ whole genome shotgun (WGS) entry which is preliminary data.</text>
</comment>
<dbReference type="GO" id="GO:0015833">
    <property type="term" value="P:peptide transport"/>
    <property type="evidence" value="ECO:0007669"/>
    <property type="project" value="InterPro"/>
</dbReference>
<gene>
    <name evidence="7" type="ORF">G1H10_21390</name>
</gene>
<dbReference type="InterPro" id="IPR003593">
    <property type="entry name" value="AAA+_ATPase"/>
</dbReference>
<feature type="region of interest" description="Disordered" evidence="5">
    <location>
        <begin position="246"/>
        <end position="286"/>
    </location>
</feature>
<dbReference type="Pfam" id="PF08352">
    <property type="entry name" value="oligo_HPY"/>
    <property type="match status" value="1"/>
</dbReference>
<evidence type="ECO:0000256" key="4">
    <source>
        <dbReference type="ARBA" id="ARBA00022840"/>
    </source>
</evidence>
<comment type="similarity">
    <text evidence="1">Belongs to the ABC transporter superfamily.</text>
</comment>
<reference evidence="7 8" key="1">
    <citation type="submission" date="2020-02" db="EMBL/GenBank/DDBJ databases">
        <authorList>
            <person name="Li X.-J."/>
            <person name="Han X.-M."/>
        </authorList>
    </citation>
    <scope>NUCLEOTIDE SEQUENCE [LARGE SCALE GENOMIC DNA]</scope>
    <source>
        <strain evidence="7 8">CCTCC AB 2017055</strain>
    </source>
</reference>
<dbReference type="GO" id="GO:0055085">
    <property type="term" value="P:transmembrane transport"/>
    <property type="evidence" value="ECO:0007669"/>
    <property type="project" value="UniProtKB-ARBA"/>
</dbReference>
<evidence type="ECO:0000256" key="1">
    <source>
        <dbReference type="ARBA" id="ARBA00005417"/>
    </source>
</evidence>
<dbReference type="PANTHER" id="PTHR43776">
    <property type="entry name" value="TRANSPORT ATP-BINDING PROTEIN"/>
    <property type="match status" value="1"/>
</dbReference>
<evidence type="ECO:0000256" key="3">
    <source>
        <dbReference type="ARBA" id="ARBA00022741"/>
    </source>
</evidence>
<keyword evidence="4 7" id="KW-0067">ATP-binding</keyword>
<evidence type="ECO:0000259" key="6">
    <source>
        <dbReference type="PROSITE" id="PS50893"/>
    </source>
</evidence>
<keyword evidence="8" id="KW-1185">Reference proteome</keyword>
<dbReference type="PROSITE" id="PS50893">
    <property type="entry name" value="ABC_TRANSPORTER_2"/>
    <property type="match status" value="2"/>
</dbReference>
<evidence type="ECO:0000256" key="5">
    <source>
        <dbReference type="SAM" id="MobiDB-lite"/>
    </source>
</evidence>
<dbReference type="AlphaFoldDB" id="A0A6L9SCC2"/>
<sequence length="560" mass="58657">MSDVVVVENLTVGARTGPVLSDVSYRLGAGGRLAIVGESGAGKTTLALAALGVVRPGLRRQAGTVHLTGRDLFALPERARRSLRRHATAWLAQDPAAALTPTMPVGRQIAELLESPSPARVAARLRAVDLPDDEEFRRRLPGQLSGGQQRRLALARALAARPQLVVLDEPTAGLDTVTSRAVVAEIERWQAELGFALLVVTHDLELAARACDELLVLHDGRAVDTGPTVEVLISSRQEYTRRLVDAYPDAESEPSSSQQRRATTRRAGAQIGDGSPTTPSSTDGRPVLRADDVHAGFGTTGVLHGVSLDVAAGECVAIIGASGSGKTTLARSIVGLHPPSDGRIVIDGTAVAPHAAGRGASERAAVQLVPQDPFGSLHPRRSVLASVARPARLLHGESRTRAAGIAAELLERVGVGAADGRRRPAELSGGQRQRVALARALAARPSVLICDEVTSALDTTVAAAVLDLIDRLRDELGVAVVFITHELGHIRRVADRVVVLDAGRVRESGPTADVFDRPRHPVTASLVGAVTSLRATLATAPPPRRGPETAHLSTPLGGNP</sequence>
<keyword evidence="2" id="KW-0813">Transport</keyword>
<dbReference type="Gene3D" id="3.40.50.300">
    <property type="entry name" value="P-loop containing nucleotide triphosphate hydrolases"/>
    <property type="match status" value="2"/>
</dbReference>
<dbReference type="PANTHER" id="PTHR43776:SF7">
    <property type="entry name" value="D,D-DIPEPTIDE TRANSPORT ATP-BINDING PROTEIN DDPF-RELATED"/>
    <property type="match status" value="1"/>
</dbReference>